<dbReference type="Pfam" id="PF04749">
    <property type="entry name" value="PLAC8"/>
    <property type="match status" value="1"/>
</dbReference>
<protein>
    <submittedName>
        <fullName evidence="3">Uncharacterized protein LOC124817686</fullName>
    </submittedName>
</protein>
<reference evidence="3" key="1">
    <citation type="submission" date="2025-08" db="UniProtKB">
        <authorList>
            <consortium name="RefSeq"/>
        </authorList>
    </citation>
    <scope>IDENTIFICATION</scope>
</reference>
<evidence type="ECO:0000313" key="3">
    <source>
        <dbReference type="RefSeq" id="XP_065660450.1"/>
    </source>
</evidence>
<comment type="similarity">
    <text evidence="1">Belongs to the cornifelin family.</text>
</comment>
<evidence type="ECO:0000313" key="2">
    <source>
        <dbReference type="Proteomes" id="UP001652625"/>
    </source>
</evidence>
<sequence>MPKTDFSNNICGCCNDLSTCLITYFLPCVTAGKNAQFVGESCILYGLLSLTCINFYTDATTREKIRKKYGIEGSFLKDMACHCCCPCCALIQESQEIQAHGGPGVLSMARE</sequence>
<name>A0ABM4CFG9_HYDVU</name>
<dbReference type="InterPro" id="IPR006461">
    <property type="entry name" value="PLAC_motif_containing"/>
</dbReference>
<organism evidence="2 3">
    <name type="scientific">Hydra vulgaris</name>
    <name type="common">Hydra</name>
    <name type="synonym">Hydra attenuata</name>
    <dbReference type="NCBI Taxonomy" id="6087"/>
    <lineage>
        <taxon>Eukaryota</taxon>
        <taxon>Metazoa</taxon>
        <taxon>Cnidaria</taxon>
        <taxon>Hydrozoa</taxon>
        <taxon>Hydroidolina</taxon>
        <taxon>Anthoathecata</taxon>
        <taxon>Aplanulata</taxon>
        <taxon>Hydridae</taxon>
        <taxon>Hydra</taxon>
    </lineage>
</organism>
<dbReference type="Proteomes" id="UP001652625">
    <property type="component" value="Chromosome 08"/>
</dbReference>
<keyword evidence="2" id="KW-1185">Reference proteome</keyword>
<dbReference type="NCBIfam" id="TIGR01571">
    <property type="entry name" value="A_thal_Cys_rich"/>
    <property type="match status" value="1"/>
</dbReference>
<gene>
    <name evidence="3" type="primary">LOC124817686</name>
</gene>
<accession>A0ABM4CFG9</accession>
<dbReference type="RefSeq" id="XP_065660450.1">
    <property type="nucleotide sequence ID" value="XM_065804378.1"/>
</dbReference>
<proteinExistence type="inferred from homology"/>
<evidence type="ECO:0000256" key="1">
    <source>
        <dbReference type="ARBA" id="ARBA00009024"/>
    </source>
</evidence>
<dbReference type="PANTHER" id="PTHR15907">
    <property type="entry name" value="DUF614 FAMILY PROTEIN-RELATED"/>
    <property type="match status" value="1"/>
</dbReference>
<dbReference type="GeneID" id="124817686"/>